<keyword evidence="3" id="KW-1185">Reference proteome</keyword>
<dbReference type="VEuPathDB" id="VectorBase:AQUA014693"/>
<dbReference type="EnsemblMetazoa" id="AQUA014693-RA">
    <property type="protein sequence ID" value="AQUA014693-PA"/>
    <property type="gene ID" value="AQUA014693"/>
</dbReference>
<feature type="region of interest" description="Disordered" evidence="1">
    <location>
        <begin position="1"/>
        <end position="41"/>
    </location>
</feature>
<evidence type="ECO:0000313" key="2">
    <source>
        <dbReference type="EnsemblMetazoa" id="AQUA014693-PA"/>
    </source>
</evidence>
<reference evidence="2" key="1">
    <citation type="submission" date="2020-05" db="UniProtKB">
        <authorList>
            <consortium name="EnsemblMetazoa"/>
        </authorList>
    </citation>
    <scope>IDENTIFICATION</scope>
    <source>
        <strain evidence="2">SANGQUA</strain>
    </source>
</reference>
<accession>A0A182XS79</accession>
<dbReference type="Proteomes" id="UP000076407">
    <property type="component" value="Unassembled WGS sequence"/>
</dbReference>
<evidence type="ECO:0000313" key="3">
    <source>
        <dbReference type="Proteomes" id="UP000076407"/>
    </source>
</evidence>
<dbReference type="AlphaFoldDB" id="A0A182XS79"/>
<protein>
    <submittedName>
        <fullName evidence="2">Uncharacterized protein</fullName>
    </submittedName>
</protein>
<evidence type="ECO:0000256" key="1">
    <source>
        <dbReference type="SAM" id="MobiDB-lite"/>
    </source>
</evidence>
<proteinExistence type="predicted"/>
<feature type="compositionally biased region" description="Basic and acidic residues" evidence="1">
    <location>
        <begin position="1"/>
        <end position="10"/>
    </location>
</feature>
<name>A0A182XS79_ANOQN</name>
<sequence length="41" mass="4445">MFKKDSERRSAQQKVENAPRNGRNCCGGMEGTEGIVSQSAS</sequence>
<organism evidence="2 3">
    <name type="scientific">Anopheles quadriannulatus</name>
    <name type="common">Mosquito</name>
    <dbReference type="NCBI Taxonomy" id="34691"/>
    <lineage>
        <taxon>Eukaryota</taxon>
        <taxon>Metazoa</taxon>
        <taxon>Ecdysozoa</taxon>
        <taxon>Arthropoda</taxon>
        <taxon>Hexapoda</taxon>
        <taxon>Insecta</taxon>
        <taxon>Pterygota</taxon>
        <taxon>Neoptera</taxon>
        <taxon>Endopterygota</taxon>
        <taxon>Diptera</taxon>
        <taxon>Nematocera</taxon>
        <taxon>Culicoidea</taxon>
        <taxon>Culicidae</taxon>
        <taxon>Anophelinae</taxon>
        <taxon>Anopheles</taxon>
    </lineage>
</organism>